<dbReference type="EMBL" id="CAUEEQ010019604">
    <property type="protein sequence ID" value="CAJ0942049.1"/>
    <property type="molecule type" value="Genomic_DNA"/>
</dbReference>
<reference evidence="1" key="1">
    <citation type="submission" date="2023-07" db="EMBL/GenBank/DDBJ databases">
        <authorList>
            <person name="Stuckert A."/>
        </authorList>
    </citation>
    <scope>NUCLEOTIDE SEQUENCE</scope>
</reference>
<sequence>MNLTSYGVVSPFRPSPTILMKIRETGVKTVKVTKCLRNSELYKAKESINILVTICQSDNEELNKVASETLMYLGEDGRQAYEILQRAPAAGNGRPASECLETVPLDTEDGKQAHECPRRAATEGEDDCLGHECAEKADLEGDGRQAHECPEEVSSIGEDVMWVHEGLQNAGPKGEDGEQAHECLDKVTLETEDGKQHNECLGETTPEVATIAEHTVPATAILLFSVR</sequence>
<gene>
    <name evidence="1" type="ORF">RIMI_LOCUS9448943</name>
</gene>
<evidence type="ECO:0000313" key="2">
    <source>
        <dbReference type="Proteomes" id="UP001176940"/>
    </source>
</evidence>
<keyword evidence="2" id="KW-1185">Reference proteome</keyword>
<protein>
    <submittedName>
        <fullName evidence="1">Uncharacterized protein</fullName>
    </submittedName>
</protein>
<comment type="caution">
    <text evidence="1">The sequence shown here is derived from an EMBL/GenBank/DDBJ whole genome shotgun (WGS) entry which is preliminary data.</text>
</comment>
<name>A0ABN9LNY7_9NEOB</name>
<proteinExistence type="predicted"/>
<evidence type="ECO:0000313" key="1">
    <source>
        <dbReference type="EMBL" id="CAJ0942049.1"/>
    </source>
</evidence>
<accession>A0ABN9LNY7</accession>
<dbReference type="Proteomes" id="UP001176940">
    <property type="component" value="Unassembled WGS sequence"/>
</dbReference>
<organism evidence="1 2">
    <name type="scientific">Ranitomeya imitator</name>
    <name type="common">mimic poison frog</name>
    <dbReference type="NCBI Taxonomy" id="111125"/>
    <lineage>
        <taxon>Eukaryota</taxon>
        <taxon>Metazoa</taxon>
        <taxon>Chordata</taxon>
        <taxon>Craniata</taxon>
        <taxon>Vertebrata</taxon>
        <taxon>Euteleostomi</taxon>
        <taxon>Amphibia</taxon>
        <taxon>Batrachia</taxon>
        <taxon>Anura</taxon>
        <taxon>Neobatrachia</taxon>
        <taxon>Hyloidea</taxon>
        <taxon>Dendrobatidae</taxon>
        <taxon>Dendrobatinae</taxon>
        <taxon>Ranitomeya</taxon>
    </lineage>
</organism>